<reference evidence="2 3" key="1">
    <citation type="submission" date="2018-11" db="EMBL/GenBank/DDBJ databases">
        <title>Sequencing the genomes of 1000 actinobacteria strains.</title>
        <authorList>
            <person name="Klenk H.-P."/>
        </authorList>
    </citation>
    <scope>NUCLEOTIDE SEQUENCE [LARGE SCALE GENOMIC DNA]</scope>
    <source>
        <strain evidence="2 3">DSM 44254</strain>
    </source>
</reference>
<gene>
    <name evidence="2" type="ORF">EDD29_3617</name>
</gene>
<evidence type="ECO:0000259" key="1">
    <source>
        <dbReference type="Pfam" id="PF09994"/>
    </source>
</evidence>
<protein>
    <submittedName>
        <fullName evidence="2">Putative alpha/beta hydrolase family protein DUF2235</fullName>
    </submittedName>
</protein>
<dbReference type="AlphaFoldDB" id="A0A3N1CXT7"/>
<name>A0A3N1CXT7_9ACTN</name>
<dbReference type="PANTHER" id="PTHR33840:SF1">
    <property type="entry name" value="TLE1 PHOSPHOLIPASE DOMAIN-CONTAINING PROTEIN"/>
    <property type="match status" value="1"/>
</dbReference>
<sequence length="383" mass="42448">MVQKRLIACCDGTWNTADQAVAGQSCPTNITKLALSVAPRDPLGTDQRVYYHGGVGTERKERLRGGAFGVGLSRNVLDAYRFLIDNYEPGDSLFFFGFSRGAFTARSLAGLVRNSGVLRRENAGRIDEAWTLYRNAYEKPSGMASTLFRQSYAHEPRIRFLGMFDTVGTRGVPTLGPRWLSPVVKRLNRRWEFHDTTLSSLVDGAFHALAIDEQRSVFEPTLWHQQPDSPGQELRQVWFTGVHCDIGGGYRESGLSDLSLLWMADRAREYGLHFLPDAFSPDGPAAVAPGKSIRFATAPDAMGPLHPSRNGLYRLVDAVDRAIGAAVDDRGRPDGNEYLAMPAEQRYGADPRYRPGGLVTYLKDPSRVRLEPVLESPTPVNFL</sequence>
<dbReference type="InterPro" id="IPR018712">
    <property type="entry name" value="Tle1-like_cat"/>
</dbReference>
<evidence type="ECO:0000313" key="2">
    <source>
        <dbReference type="EMBL" id="ROO86056.1"/>
    </source>
</evidence>
<keyword evidence="3" id="KW-1185">Reference proteome</keyword>
<dbReference type="GO" id="GO:0016787">
    <property type="term" value="F:hydrolase activity"/>
    <property type="evidence" value="ECO:0007669"/>
    <property type="project" value="UniProtKB-KW"/>
</dbReference>
<organism evidence="2 3">
    <name type="scientific">Actinocorallia herbida</name>
    <dbReference type="NCBI Taxonomy" id="58109"/>
    <lineage>
        <taxon>Bacteria</taxon>
        <taxon>Bacillati</taxon>
        <taxon>Actinomycetota</taxon>
        <taxon>Actinomycetes</taxon>
        <taxon>Streptosporangiales</taxon>
        <taxon>Thermomonosporaceae</taxon>
        <taxon>Actinocorallia</taxon>
    </lineage>
</organism>
<dbReference type="EMBL" id="RJKE01000001">
    <property type="protein sequence ID" value="ROO86056.1"/>
    <property type="molecule type" value="Genomic_DNA"/>
</dbReference>
<comment type="caution">
    <text evidence="2">The sequence shown here is derived from an EMBL/GenBank/DDBJ whole genome shotgun (WGS) entry which is preliminary data.</text>
</comment>
<dbReference type="Pfam" id="PF09994">
    <property type="entry name" value="T6SS_Tle1-like_cat"/>
    <property type="match status" value="1"/>
</dbReference>
<dbReference type="OrthoDB" id="4378831at2"/>
<dbReference type="RefSeq" id="WP_123665494.1">
    <property type="nucleotide sequence ID" value="NZ_RJKE01000001.1"/>
</dbReference>
<evidence type="ECO:0000313" key="3">
    <source>
        <dbReference type="Proteomes" id="UP000272400"/>
    </source>
</evidence>
<dbReference type="Proteomes" id="UP000272400">
    <property type="component" value="Unassembled WGS sequence"/>
</dbReference>
<dbReference type="PANTHER" id="PTHR33840">
    <property type="match status" value="1"/>
</dbReference>
<accession>A0A3N1CXT7</accession>
<keyword evidence="2" id="KW-0378">Hydrolase</keyword>
<proteinExistence type="predicted"/>
<feature type="domain" description="T6SS Phospholipase effector Tle1-like catalytic" evidence="1">
    <location>
        <begin position="4"/>
        <end position="265"/>
    </location>
</feature>